<accession>A0A0P0C3H4</accession>
<dbReference type="STRING" id="512763.DC20_12455"/>
<dbReference type="KEGG" id="rti:DC20_12455"/>
<evidence type="ECO:0000313" key="1">
    <source>
        <dbReference type="EMBL" id="ALI99635.1"/>
    </source>
</evidence>
<protein>
    <recommendedName>
        <fullName evidence="3">Secretion system C-terminal sorting domain-containing protein</fullName>
    </recommendedName>
</protein>
<dbReference type="RefSeq" id="WP_062544127.1">
    <property type="nucleotide sequence ID" value="NZ_CP012643.1"/>
</dbReference>
<dbReference type="EMBL" id="CP012643">
    <property type="protein sequence ID" value="ALI99635.1"/>
    <property type="molecule type" value="Genomic_DNA"/>
</dbReference>
<gene>
    <name evidence="1" type="ORF">DC20_12455</name>
</gene>
<evidence type="ECO:0000313" key="2">
    <source>
        <dbReference type="Proteomes" id="UP000061382"/>
    </source>
</evidence>
<sequence>MHFGDCTKQTVARESRTIIGASQLGTFVNIYQFEHTYSGPGTYKITYVGSSRNAGTVNTSNTAQQTFFLQSTLVADPFLGINRSPILKGLPDDIAFRNQTFIHNHAGFDADGDSLSYKLVTPLTSSGENACGNPVGTNSPGHRGLENFLGTVDSGNPAGYNLNRNTGQLIWNTPGVLGEFVVAMVVEEWRGGRLIGQVMRDRQLIVREAPIVTGISEEWQQQVSTFPNPATSTLTLKVPASVQLLETKVYNSVGISFPLPVPVKSKDGWVFNVVGLPEGFYLLHLKTSQGKMIQKLLVKR</sequence>
<evidence type="ECO:0008006" key="3">
    <source>
        <dbReference type="Google" id="ProtNLM"/>
    </source>
</evidence>
<dbReference type="NCBIfam" id="TIGR04183">
    <property type="entry name" value="Por_Secre_tail"/>
    <property type="match status" value="1"/>
</dbReference>
<dbReference type="PATRIC" id="fig|512763.3.peg.2731"/>
<keyword evidence="2" id="KW-1185">Reference proteome</keyword>
<reference evidence="1 2" key="1">
    <citation type="submission" date="2015-08" db="EMBL/GenBank/DDBJ databases">
        <title>Complete genome sequence of Rufibacter tibetensis strain 1351t, a radiation-resistant bacterium from tibet plateau.</title>
        <authorList>
            <person name="Dai J."/>
        </authorList>
    </citation>
    <scope>NUCLEOTIDE SEQUENCE [LARGE SCALE GENOMIC DNA]</scope>
    <source>
        <strain evidence="1 2">1351</strain>
    </source>
</reference>
<dbReference type="InterPro" id="IPR026444">
    <property type="entry name" value="Secre_tail"/>
</dbReference>
<organism evidence="1 2">
    <name type="scientific">Rufibacter tibetensis</name>
    <dbReference type="NCBI Taxonomy" id="512763"/>
    <lineage>
        <taxon>Bacteria</taxon>
        <taxon>Pseudomonadati</taxon>
        <taxon>Bacteroidota</taxon>
        <taxon>Cytophagia</taxon>
        <taxon>Cytophagales</taxon>
        <taxon>Hymenobacteraceae</taxon>
        <taxon>Rufibacter</taxon>
    </lineage>
</organism>
<proteinExistence type="predicted"/>
<name>A0A0P0C3H4_9BACT</name>
<dbReference type="AlphaFoldDB" id="A0A0P0C3H4"/>
<dbReference type="Proteomes" id="UP000061382">
    <property type="component" value="Chromosome"/>
</dbReference>